<dbReference type="GO" id="GO:0016491">
    <property type="term" value="F:oxidoreductase activity"/>
    <property type="evidence" value="ECO:0007669"/>
    <property type="project" value="UniProtKB-KW"/>
</dbReference>
<protein>
    <submittedName>
        <fullName evidence="3">Reduced coenzyme F420:NADP oxidoreductase</fullName>
    </submittedName>
</protein>
<reference evidence="3 4" key="1">
    <citation type="submission" date="2018-08" db="EMBL/GenBank/DDBJ databases">
        <title>Sequencing the genomes of 1000 actinobacteria strains.</title>
        <authorList>
            <person name="Klenk H.-P."/>
        </authorList>
    </citation>
    <scope>NUCLEOTIDE SEQUENCE [LARGE SCALE GENOMIC DNA]</scope>
    <source>
        <strain evidence="3 4">DSM 22891</strain>
    </source>
</reference>
<organism evidence="3 4">
    <name type="scientific">Thermasporomyces composti</name>
    <dbReference type="NCBI Taxonomy" id="696763"/>
    <lineage>
        <taxon>Bacteria</taxon>
        <taxon>Bacillati</taxon>
        <taxon>Actinomycetota</taxon>
        <taxon>Actinomycetes</taxon>
        <taxon>Propionibacteriales</taxon>
        <taxon>Nocardioidaceae</taxon>
        <taxon>Thermasporomyces</taxon>
    </lineage>
</organism>
<keyword evidence="4" id="KW-1185">Reference proteome</keyword>
<dbReference type="InterPro" id="IPR036291">
    <property type="entry name" value="NAD(P)-bd_dom_sf"/>
</dbReference>
<dbReference type="SUPFAM" id="SSF51735">
    <property type="entry name" value="NAD(P)-binding Rossmann-fold domains"/>
    <property type="match status" value="1"/>
</dbReference>
<dbReference type="EMBL" id="QTUC01000001">
    <property type="protein sequence ID" value="REF37670.1"/>
    <property type="molecule type" value="Genomic_DNA"/>
</dbReference>
<accession>A0A3D9VBW1</accession>
<name>A0A3D9VBW1_THECX</name>
<comment type="caution">
    <text evidence="3">The sequence shown here is derived from an EMBL/GenBank/DDBJ whole genome shotgun (WGS) entry which is preliminary data.</text>
</comment>
<dbReference type="PANTHER" id="PTHR14239">
    <property type="entry name" value="DUDULIN-RELATED"/>
    <property type="match status" value="1"/>
</dbReference>
<evidence type="ECO:0000259" key="2">
    <source>
        <dbReference type="Pfam" id="PF03807"/>
    </source>
</evidence>
<dbReference type="Proteomes" id="UP000256485">
    <property type="component" value="Unassembled WGS sequence"/>
</dbReference>
<keyword evidence="1" id="KW-0560">Oxidoreductase</keyword>
<dbReference type="Pfam" id="PF03807">
    <property type="entry name" value="F420_oxidored"/>
    <property type="match status" value="1"/>
</dbReference>
<dbReference type="InterPro" id="IPR051267">
    <property type="entry name" value="STEAP_metalloreductase"/>
</dbReference>
<dbReference type="AlphaFoldDB" id="A0A3D9VBW1"/>
<evidence type="ECO:0000313" key="4">
    <source>
        <dbReference type="Proteomes" id="UP000256485"/>
    </source>
</evidence>
<dbReference type="PANTHER" id="PTHR14239:SF10">
    <property type="entry name" value="REDUCTASE"/>
    <property type="match status" value="1"/>
</dbReference>
<proteinExistence type="predicted"/>
<dbReference type="OrthoDB" id="5738121at2"/>
<sequence>MQVTILGAGNMARGIATRLLVGNHQVHILDRDAGQSAILVDELRSASEGRVSAGTIGDPLLGSVVVLAVPYVATLGLVKQYGDQLNGLTVIDVTNPIKSSYDGLLTPADSSAAEEIAKAADPGARIVKAFNTTFAGTLLTGQVAGMPLDVFLAGDDAEAKATVASLVESGGMRPIDAGPLSRARFLEAAAFLHISAQFTLGTGFASALKIVC</sequence>
<gene>
    <name evidence="3" type="ORF">DFJ64_3120</name>
</gene>
<dbReference type="InterPro" id="IPR028939">
    <property type="entry name" value="P5C_Rdtase_cat_N"/>
</dbReference>
<evidence type="ECO:0000256" key="1">
    <source>
        <dbReference type="ARBA" id="ARBA00023002"/>
    </source>
</evidence>
<feature type="domain" description="Pyrroline-5-carboxylate reductase catalytic N-terminal" evidence="2">
    <location>
        <begin position="3"/>
        <end position="96"/>
    </location>
</feature>
<dbReference type="RefSeq" id="WP_115851088.1">
    <property type="nucleotide sequence ID" value="NZ_QTUC01000001.1"/>
</dbReference>
<evidence type="ECO:0000313" key="3">
    <source>
        <dbReference type="EMBL" id="REF37670.1"/>
    </source>
</evidence>
<dbReference type="Gene3D" id="3.40.50.720">
    <property type="entry name" value="NAD(P)-binding Rossmann-like Domain"/>
    <property type="match status" value="1"/>
</dbReference>